<dbReference type="AlphaFoldDB" id="A0A4T0IFY1"/>
<accession>A0A4T0IFY1</accession>
<comment type="caution">
    <text evidence="1">The sequence shown here is derived from an EMBL/GenBank/DDBJ whole genome shotgun (WGS) entry which is preliminary data.</text>
</comment>
<dbReference type="Proteomes" id="UP000310689">
    <property type="component" value="Unassembled WGS sequence"/>
</dbReference>
<organism evidence="1 2">
    <name type="scientific">Wallemia ichthyophaga</name>
    <dbReference type="NCBI Taxonomy" id="245174"/>
    <lineage>
        <taxon>Eukaryota</taxon>
        <taxon>Fungi</taxon>
        <taxon>Dikarya</taxon>
        <taxon>Basidiomycota</taxon>
        <taxon>Wallemiomycotina</taxon>
        <taxon>Wallemiomycetes</taxon>
        <taxon>Wallemiales</taxon>
        <taxon>Wallemiaceae</taxon>
        <taxon>Wallemia</taxon>
    </lineage>
</organism>
<evidence type="ECO:0000313" key="2">
    <source>
        <dbReference type="Proteomes" id="UP000310689"/>
    </source>
</evidence>
<sequence>MGMESKPGASLAGTGLARLRSIGLSTLAKETRGRSAFLLGGLLDVECIRTSSSGIAKDAFFADCFNIRLTRLIAIDIRQDD</sequence>
<name>A0A4T0IFY1_WALIC</name>
<gene>
    <name evidence="1" type="ORF">E3P86_03827</name>
</gene>
<protein>
    <submittedName>
        <fullName evidence="1">Uncharacterized protein</fullName>
    </submittedName>
</protein>
<reference evidence="1 2" key="1">
    <citation type="submission" date="2019-03" db="EMBL/GenBank/DDBJ databases">
        <title>Sequencing 23 genomes of Wallemia ichthyophaga.</title>
        <authorList>
            <person name="Gostincar C."/>
        </authorList>
    </citation>
    <scope>NUCLEOTIDE SEQUENCE [LARGE SCALE GENOMIC DNA]</scope>
    <source>
        <strain evidence="1 2">EXF-6200</strain>
    </source>
</reference>
<proteinExistence type="predicted"/>
<dbReference type="EMBL" id="SPOI01000330">
    <property type="protein sequence ID" value="TIB28630.1"/>
    <property type="molecule type" value="Genomic_DNA"/>
</dbReference>
<evidence type="ECO:0000313" key="1">
    <source>
        <dbReference type="EMBL" id="TIB28630.1"/>
    </source>
</evidence>